<dbReference type="VEuPathDB" id="FungiDB:EMCG_05143"/>
<evidence type="ECO:0000313" key="2">
    <source>
        <dbReference type="EMBL" id="KKZ60118.1"/>
    </source>
</evidence>
<evidence type="ECO:0000256" key="1">
    <source>
        <dbReference type="SAM" id="MobiDB-lite"/>
    </source>
</evidence>
<dbReference type="OrthoDB" id="4207188at2759"/>
<organism evidence="2 3">
    <name type="scientific">[Emmonsia] crescens</name>
    <dbReference type="NCBI Taxonomy" id="73230"/>
    <lineage>
        <taxon>Eukaryota</taxon>
        <taxon>Fungi</taxon>
        <taxon>Dikarya</taxon>
        <taxon>Ascomycota</taxon>
        <taxon>Pezizomycotina</taxon>
        <taxon>Eurotiomycetes</taxon>
        <taxon>Eurotiomycetidae</taxon>
        <taxon>Onygenales</taxon>
        <taxon>Ajellomycetaceae</taxon>
        <taxon>Emergomyces</taxon>
    </lineage>
</organism>
<dbReference type="AlphaFoldDB" id="A0A0G2HQ48"/>
<feature type="compositionally biased region" description="Low complexity" evidence="1">
    <location>
        <begin position="172"/>
        <end position="183"/>
    </location>
</feature>
<dbReference type="Proteomes" id="UP000034164">
    <property type="component" value="Unassembled WGS sequence"/>
</dbReference>
<accession>A0A0G2HQ48</accession>
<proteinExistence type="predicted"/>
<sequence length="258" mass="29118">MPGATLNCQGVGNCHGQDGSHQPDHINTWGRACLCLKIQVQTLSASSWVTPHIKYLSKTLPDINKWISKADTMLEGYKSWNTYCQGFTLSNIKEGNFAVARHYHLEVTKTEDRADSWSFETPIAHRTRARMKGLAADMHLETPSKSTNISKTLDIDDFYDILTAPGNTIPETLTQKTPTLKTPSPFQEKSPIPKELENAVYPPMKDEQIVNCALVIFLNALTISFSLVNNWTLHRKVFKAEFEDTSYEARTDGYLDDY</sequence>
<name>A0A0G2HQ48_9EURO</name>
<feature type="region of interest" description="Disordered" evidence="1">
    <location>
        <begin position="170"/>
        <end position="190"/>
    </location>
</feature>
<evidence type="ECO:0000313" key="3">
    <source>
        <dbReference type="Proteomes" id="UP000034164"/>
    </source>
</evidence>
<protein>
    <submittedName>
        <fullName evidence="2">Uncharacterized protein</fullName>
    </submittedName>
</protein>
<dbReference type="EMBL" id="LCZI01001579">
    <property type="protein sequence ID" value="KKZ60118.1"/>
    <property type="molecule type" value="Genomic_DNA"/>
</dbReference>
<gene>
    <name evidence="2" type="ORF">EMCG_05143</name>
</gene>
<reference evidence="3" key="1">
    <citation type="journal article" date="2015" name="PLoS Genet.">
        <title>The dynamic genome and transcriptome of the human fungal pathogen Blastomyces and close relative Emmonsia.</title>
        <authorList>
            <person name="Munoz J.F."/>
            <person name="Gauthier G.M."/>
            <person name="Desjardins C.A."/>
            <person name="Gallo J.E."/>
            <person name="Holder J."/>
            <person name="Sullivan T.D."/>
            <person name="Marty A.J."/>
            <person name="Carmen J.C."/>
            <person name="Chen Z."/>
            <person name="Ding L."/>
            <person name="Gujja S."/>
            <person name="Magrini V."/>
            <person name="Misas E."/>
            <person name="Mitreva M."/>
            <person name="Priest M."/>
            <person name="Saif S."/>
            <person name="Whiston E.A."/>
            <person name="Young S."/>
            <person name="Zeng Q."/>
            <person name="Goldman W.E."/>
            <person name="Mardis E.R."/>
            <person name="Taylor J.W."/>
            <person name="McEwen J.G."/>
            <person name="Clay O.K."/>
            <person name="Klein B.S."/>
            <person name="Cuomo C.A."/>
        </authorList>
    </citation>
    <scope>NUCLEOTIDE SEQUENCE [LARGE SCALE GENOMIC DNA]</scope>
    <source>
        <strain evidence="3">UAMH 3008</strain>
    </source>
</reference>
<comment type="caution">
    <text evidence="2">The sequence shown here is derived from an EMBL/GenBank/DDBJ whole genome shotgun (WGS) entry which is preliminary data.</text>
</comment>